<dbReference type="EMBL" id="RBLC01000001">
    <property type="protein sequence ID" value="RKS25285.1"/>
    <property type="molecule type" value="Genomic_DNA"/>
</dbReference>
<evidence type="ECO:0000313" key="3">
    <source>
        <dbReference type="Proteomes" id="UP000277579"/>
    </source>
</evidence>
<feature type="transmembrane region" description="Helical" evidence="1">
    <location>
        <begin position="41"/>
        <end position="66"/>
    </location>
</feature>
<proteinExistence type="predicted"/>
<gene>
    <name evidence="2" type="ORF">CLV94_0315</name>
</gene>
<evidence type="ECO:0000256" key="1">
    <source>
        <dbReference type="SAM" id="Phobius"/>
    </source>
</evidence>
<keyword evidence="1" id="KW-0472">Membrane</keyword>
<evidence type="ECO:0000313" key="2">
    <source>
        <dbReference type="EMBL" id="RKS25285.1"/>
    </source>
</evidence>
<feature type="transmembrane region" description="Helical" evidence="1">
    <location>
        <begin position="5"/>
        <end position="21"/>
    </location>
</feature>
<organism evidence="2 3">
    <name type="scientific">Flavobacterium endophyticum</name>
    <dbReference type="NCBI Taxonomy" id="1540163"/>
    <lineage>
        <taxon>Bacteria</taxon>
        <taxon>Pseudomonadati</taxon>
        <taxon>Bacteroidota</taxon>
        <taxon>Flavobacteriia</taxon>
        <taxon>Flavobacteriales</taxon>
        <taxon>Flavobacteriaceae</taxon>
        <taxon>Flavobacterium</taxon>
    </lineage>
</organism>
<accession>A0A495MIW7</accession>
<dbReference type="AlphaFoldDB" id="A0A495MIW7"/>
<keyword evidence="1" id="KW-1133">Transmembrane helix</keyword>
<sequence>MKYFLIAFLLIVISILFLFIYHDLIFLDDSKKVLFISIGDIFYGISLYLFLFLLVLILLLPILGLYRIFKNRKHHA</sequence>
<protein>
    <submittedName>
        <fullName evidence="2">Uncharacterized protein</fullName>
    </submittedName>
</protein>
<name>A0A495MIW7_9FLAO</name>
<keyword evidence="3" id="KW-1185">Reference proteome</keyword>
<reference evidence="2 3" key="1">
    <citation type="submission" date="2018-10" db="EMBL/GenBank/DDBJ databases">
        <title>Genomic Encyclopedia of Archaeal and Bacterial Type Strains, Phase II (KMG-II): from individual species to whole genera.</title>
        <authorList>
            <person name="Goeker M."/>
        </authorList>
    </citation>
    <scope>NUCLEOTIDE SEQUENCE [LARGE SCALE GENOMIC DNA]</scope>
    <source>
        <strain evidence="2 3">DSM 29537</strain>
    </source>
</reference>
<comment type="caution">
    <text evidence="2">The sequence shown here is derived from an EMBL/GenBank/DDBJ whole genome shotgun (WGS) entry which is preliminary data.</text>
</comment>
<dbReference type="Proteomes" id="UP000277579">
    <property type="component" value="Unassembled WGS sequence"/>
</dbReference>
<keyword evidence="1" id="KW-0812">Transmembrane</keyword>